<evidence type="ECO:0000256" key="9">
    <source>
        <dbReference type="ARBA" id="ARBA00023132"/>
    </source>
</evidence>
<keyword evidence="9" id="KW-0906">Nuclear pore complex</keyword>
<comment type="subcellular location">
    <subcellularLocation>
        <location evidence="1">Nucleus</location>
        <location evidence="1">Nuclear pore complex</location>
    </subcellularLocation>
</comment>
<keyword evidence="6" id="KW-0509">mRNA transport</keyword>
<name>A0A9Q1K201_9CARY</name>
<evidence type="ECO:0008006" key="15">
    <source>
        <dbReference type="Google" id="ProtNLM"/>
    </source>
</evidence>
<keyword evidence="10" id="KW-0539">Nucleus</keyword>
<keyword evidence="5" id="KW-0677">Repeat</keyword>
<dbReference type="OrthoDB" id="364224at2759"/>
<comment type="caution">
    <text evidence="13">The sequence shown here is derived from an EMBL/GenBank/DDBJ whole genome shotgun (WGS) entry which is preliminary data.</text>
</comment>
<evidence type="ECO:0000256" key="1">
    <source>
        <dbReference type="ARBA" id="ARBA00004567"/>
    </source>
</evidence>
<proteinExistence type="inferred from homology"/>
<keyword evidence="8" id="KW-0811">Translocation</keyword>
<dbReference type="EMBL" id="JAKOGI010000441">
    <property type="protein sequence ID" value="KAJ8434973.1"/>
    <property type="molecule type" value="Genomic_DNA"/>
</dbReference>
<evidence type="ECO:0000313" key="13">
    <source>
        <dbReference type="EMBL" id="KAJ8434973.1"/>
    </source>
</evidence>
<evidence type="ECO:0000256" key="10">
    <source>
        <dbReference type="ARBA" id="ARBA00023242"/>
    </source>
</evidence>
<sequence length="341" mass="37689">MTVQKTETGYGDSDVVHDVKMDYYGQRLATASSDTTVKIMGLSNNSPPQVLATLIGHHAPVLRVSWAHPNFGSVLASCSCDGRVIIWKEGNLNKWAQNQVFHEHKSSVTCISWAPHELGLCLACGSSDGSISILTACSDGCWDTNRIDHAHSDGVTSLLWAPPAAPGALAGSGLLGPVHKLASGGCDNTVRVWKLDNGTWKLVGFPSPDMHSDSARDEVVAPSTKSRVAKASDDDVSPGERRRNRWLFEEDELLISTWLNIPMDPIGGNDQKMVSFWKRLGKLYEENRTELKKAVAMEELAKTKQMEIDMQIIYKDTSSMNEEQLQFHVQLVQRLKQKYLL</sequence>
<organism evidence="13 14">
    <name type="scientific">Carnegiea gigantea</name>
    <dbReference type="NCBI Taxonomy" id="171969"/>
    <lineage>
        <taxon>Eukaryota</taxon>
        <taxon>Viridiplantae</taxon>
        <taxon>Streptophyta</taxon>
        <taxon>Embryophyta</taxon>
        <taxon>Tracheophyta</taxon>
        <taxon>Spermatophyta</taxon>
        <taxon>Magnoliopsida</taxon>
        <taxon>eudicotyledons</taxon>
        <taxon>Gunneridae</taxon>
        <taxon>Pentapetalae</taxon>
        <taxon>Caryophyllales</taxon>
        <taxon>Cactineae</taxon>
        <taxon>Cactaceae</taxon>
        <taxon>Cactoideae</taxon>
        <taxon>Echinocereeae</taxon>
        <taxon>Carnegiea</taxon>
    </lineage>
</organism>
<evidence type="ECO:0000256" key="6">
    <source>
        <dbReference type="ARBA" id="ARBA00022816"/>
    </source>
</evidence>
<evidence type="ECO:0000256" key="12">
    <source>
        <dbReference type="SAM" id="MobiDB-lite"/>
    </source>
</evidence>
<gene>
    <name evidence="13" type="ORF">Cgig2_027816</name>
</gene>
<dbReference type="AlphaFoldDB" id="A0A9Q1K201"/>
<dbReference type="InterPro" id="IPR037363">
    <property type="entry name" value="Sec13/Seh1_fam"/>
</dbReference>
<feature type="compositionally biased region" description="Basic and acidic residues" evidence="12">
    <location>
        <begin position="230"/>
        <end position="239"/>
    </location>
</feature>
<keyword evidence="14" id="KW-1185">Reference proteome</keyword>
<dbReference type="GO" id="GO:0051028">
    <property type="term" value="P:mRNA transport"/>
    <property type="evidence" value="ECO:0007669"/>
    <property type="project" value="UniProtKB-KW"/>
</dbReference>
<dbReference type="PANTHER" id="PTHR11024">
    <property type="entry name" value="NUCLEAR PORE COMPLEX PROTEIN SEC13 / SEH1 FAMILY MEMBER"/>
    <property type="match status" value="1"/>
</dbReference>
<dbReference type="InterPro" id="IPR036322">
    <property type="entry name" value="WD40_repeat_dom_sf"/>
</dbReference>
<dbReference type="PANTHER" id="PTHR11024:SF2">
    <property type="entry name" value="PROTEIN SEC13 HOMOLOG"/>
    <property type="match status" value="1"/>
</dbReference>
<reference evidence="13" key="1">
    <citation type="submission" date="2022-04" db="EMBL/GenBank/DDBJ databases">
        <title>Carnegiea gigantea Genome sequencing and assembly v2.</title>
        <authorList>
            <person name="Copetti D."/>
            <person name="Sanderson M.J."/>
            <person name="Burquez A."/>
            <person name="Wojciechowski M.F."/>
        </authorList>
    </citation>
    <scope>NUCLEOTIDE SEQUENCE</scope>
    <source>
        <strain evidence="13">SGP5-SGP5p</strain>
        <tissue evidence="13">Aerial part</tissue>
    </source>
</reference>
<keyword evidence="4 11" id="KW-0853">WD repeat</keyword>
<dbReference type="PROSITE" id="PS50082">
    <property type="entry name" value="WD_REPEATS_2"/>
    <property type="match status" value="2"/>
</dbReference>
<dbReference type="GO" id="GO:0031080">
    <property type="term" value="C:nuclear pore outer ring"/>
    <property type="evidence" value="ECO:0007669"/>
    <property type="project" value="TreeGrafter"/>
</dbReference>
<feature type="compositionally biased region" description="Basic and acidic residues" evidence="12">
    <location>
        <begin position="210"/>
        <end position="219"/>
    </location>
</feature>
<dbReference type="Gene3D" id="2.130.10.10">
    <property type="entry name" value="YVTN repeat-like/Quinoprotein amine dehydrogenase"/>
    <property type="match status" value="1"/>
</dbReference>
<evidence type="ECO:0000256" key="11">
    <source>
        <dbReference type="PROSITE-ProRule" id="PRU00221"/>
    </source>
</evidence>
<feature type="repeat" description="WD" evidence="11">
    <location>
        <begin position="54"/>
        <end position="88"/>
    </location>
</feature>
<evidence type="ECO:0000256" key="5">
    <source>
        <dbReference type="ARBA" id="ARBA00022737"/>
    </source>
</evidence>
<feature type="repeat" description="WD" evidence="11">
    <location>
        <begin position="181"/>
        <end position="198"/>
    </location>
</feature>
<comment type="similarity">
    <text evidence="2">Belongs to the WD repeat SEC13 family.</text>
</comment>
<dbReference type="SMART" id="SM00320">
    <property type="entry name" value="WD40"/>
    <property type="match status" value="4"/>
</dbReference>
<keyword evidence="3" id="KW-0813">Transport</keyword>
<keyword evidence="7" id="KW-0653">Protein transport</keyword>
<dbReference type="GO" id="GO:0030127">
    <property type="term" value="C:COPII vesicle coat"/>
    <property type="evidence" value="ECO:0007669"/>
    <property type="project" value="TreeGrafter"/>
</dbReference>
<dbReference type="Pfam" id="PF00400">
    <property type="entry name" value="WD40"/>
    <property type="match status" value="4"/>
</dbReference>
<protein>
    <recommendedName>
        <fullName evidence="15">Sec13-like protein</fullName>
    </recommendedName>
</protein>
<evidence type="ECO:0000256" key="3">
    <source>
        <dbReference type="ARBA" id="ARBA00022448"/>
    </source>
</evidence>
<dbReference type="GO" id="GO:0006606">
    <property type="term" value="P:protein import into nucleus"/>
    <property type="evidence" value="ECO:0007669"/>
    <property type="project" value="TreeGrafter"/>
</dbReference>
<evidence type="ECO:0000256" key="4">
    <source>
        <dbReference type="ARBA" id="ARBA00022574"/>
    </source>
</evidence>
<evidence type="ECO:0000313" key="14">
    <source>
        <dbReference type="Proteomes" id="UP001153076"/>
    </source>
</evidence>
<accession>A0A9Q1K201</accession>
<dbReference type="InterPro" id="IPR015943">
    <property type="entry name" value="WD40/YVTN_repeat-like_dom_sf"/>
</dbReference>
<feature type="region of interest" description="Disordered" evidence="12">
    <location>
        <begin position="210"/>
        <end position="239"/>
    </location>
</feature>
<dbReference type="GO" id="GO:0090114">
    <property type="term" value="P:COPII-coated vesicle budding"/>
    <property type="evidence" value="ECO:0007669"/>
    <property type="project" value="TreeGrafter"/>
</dbReference>
<dbReference type="SUPFAM" id="SSF50978">
    <property type="entry name" value="WD40 repeat-like"/>
    <property type="match status" value="1"/>
</dbReference>
<evidence type="ECO:0000256" key="8">
    <source>
        <dbReference type="ARBA" id="ARBA00023010"/>
    </source>
</evidence>
<dbReference type="InterPro" id="IPR001680">
    <property type="entry name" value="WD40_rpt"/>
</dbReference>
<evidence type="ECO:0000256" key="7">
    <source>
        <dbReference type="ARBA" id="ARBA00022927"/>
    </source>
</evidence>
<dbReference type="GO" id="GO:0005198">
    <property type="term" value="F:structural molecule activity"/>
    <property type="evidence" value="ECO:0007669"/>
    <property type="project" value="InterPro"/>
</dbReference>
<evidence type="ECO:0000256" key="2">
    <source>
        <dbReference type="ARBA" id="ARBA00010102"/>
    </source>
</evidence>
<dbReference type="Proteomes" id="UP001153076">
    <property type="component" value="Unassembled WGS sequence"/>
</dbReference>